<dbReference type="Proteomes" id="UP001385951">
    <property type="component" value="Unassembled WGS sequence"/>
</dbReference>
<organism evidence="7 8">
    <name type="scientific">Cerrena zonata</name>
    <dbReference type="NCBI Taxonomy" id="2478898"/>
    <lineage>
        <taxon>Eukaryota</taxon>
        <taxon>Fungi</taxon>
        <taxon>Dikarya</taxon>
        <taxon>Basidiomycota</taxon>
        <taxon>Agaricomycotina</taxon>
        <taxon>Agaricomycetes</taxon>
        <taxon>Polyporales</taxon>
        <taxon>Cerrenaceae</taxon>
        <taxon>Cerrena</taxon>
    </lineage>
</organism>
<evidence type="ECO:0000256" key="3">
    <source>
        <dbReference type="ARBA" id="ARBA00022806"/>
    </source>
</evidence>
<keyword evidence="4 5" id="KW-0067">ATP-binding</keyword>
<dbReference type="Gene3D" id="3.40.50.300">
    <property type="entry name" value="P-loop containing nucleotide triphosphate hydrolases"/>
    <property type="match status" value="2"/>
</dbReference>
<evidence type="ECO:0000256" key="2">
    <source>
        <dbReference type="ARBA" id="ARBA00022801"/>
    </source>
</evidence>
<reference evidence="7 8" key="1">
    <citation type="submission" date="2022-09" db="EMBL/GenBank/DDBJ databases">
        <authorList>
            <person name="Palmer J.M."/>
        </authorList>
    </citation>
    <scope>NUCLEOTIDE SEQUENCE [LARGE SCALE GENOMIC DNA]</scope>
    <source>
        <strain evidence="7 8">DSM 7382</strain>
    </source>
</reference>
<dbReference type="PROSITE" id="PS51198">
    <property type="entry name" value="UVRD_HELICASE_ATP_BIND"/>
    <property type="match status" value="1"/>
</dbReference>
<dbReference type="PANTHER" id="PTHR21529">
    <property type="entry name" value="MAMMARY TURMOR VIRUS RECEPTOR HOMOLOG 1, 2 MTVR1, 2"/>
    <property type="match status" value="1"/>
</dbReference>
<comment type="caution">
    <text evidence="7">The sequence shown here is derived from an EMBL/GenBank/DDBJ whole genome shotgun (WGS) entry which is preliminary data.</text>
</comment>
<dbReference type="EMBL" id="JASBNA010000078">
    <property type="protein sequence ID" value="KAK7678070.1"/>
    <property type="molecule type" value="Genomic_DNA"/>
</dbReference>
<name>A0AAW0FN35_9APHY</name>
<evidence type="ECO:0000256" key="4">
    <source>
        <dbReference type="ARBA" id="ARBA00022840"/>
    </source>
</evidence>
<evidence type="ECO:0000313" key="7">
    <source>
        <dbReference type="EMBL" id="KAK7678070.1"/>
    </source>
</evidence>
<evidence type="ECO:0000256" key="1">
    <source>
        <dbReference type="ARBA" id="ARBA00022741"/>
    </source>
</evidence>
<keyword evidence="8" id="KW-1185">Reference proteome</keyword>
<dbReference type="InterPro" id="IPR027417">
    <property type="entry name" value="P-loop_NTPase"/>
</dbReference>
<accession>A0AAW0FN35</accession>
<dbReference type="GO" id="GO:0005524">
    <property type="term" value="F:ATP binding"/>
    <property type="evidence" value="ECO:0007669"/>
    <property type="project" value="UniProtKB-UniRule"/>
</dbReference>
<keyword evidence="2 5" id="KW-0378">Hydrolase</keyword>
<feature type="binding site" evidence="5">
    <location>
        <begin position="103"/>
        <end position="110"/>
    </location>
    <ligand>
        <name>ATP</name>
        <dbReference type="ChEBI" id="CHEBI:30616"/>
    </ligand>
</feature>
<evidence type="ECO:0000259" key="6">
    <source>
        <dbReference type="PROSITE" id="PS51198"/>
    </source>
</evidence>
<feature type="domain" description="UvrD-like helicase ATP-binding" evidence="6">
    <location>
        <begin position="82"/>
        <end position="447"/>
    </location>
</feature>
<keyword evidence="1 5" id="KW-0547">Nucleotide-binding</keyword>
<protein>
    <recommendedName>
        <fullName evidence="6">UvrD-like helicase ATP-binding domain-containing protein</fullName>
    </recommendedName>
</protein>
<dbReference type="InterPro" id="IPR014016">
    <property type="entry name" value="UvrD-like_ATP-bd"/>
</dbReference>
<dbReference type="GO" id="GO:0004386">
    <property type="term" value="F:helicase activity"/>
    <property type="evidence" value="ECO:0007669"/>
    <property type="project" value="UniProtKB-UniRule"/>
</dbReference>
<proteinExistence type="predicted"/>
<dbReference type="PANTHER" id="PTHR21529:SF4">
    <property type="entry name" value="TPR AND ANKYRIN REPEAT-CONTAINING PROTEIN 1"/>
    <property type="match status" value="1"/>
</dbReference>
<keyword evidence="3 5" id="KW-0347">Helicase</keyword>
<dbReference type="InterPro" id="IPR011990">
    <property type="entry name" value="TPR-like_helical_dom_sf"/>
</dbReference>
<dbReference type="InterPro" id="IPR039904">
    <property type="entry name" value="TRANK1"/>
</dbReference>
<dbReference type="GO" id="GO:0016787">
    <property type="term" value="F:hydrolase activity"/>
    <property type="evidence" value="ECO:0007669"/>
    <property type="project" value="UniProtKB-UniRule"/>
</dbReference>
<gene>
    <name evidence="7" type="ORF">QCA50_019011</name>
</gene>
<dbReference type="SUPFAM" id="SSF48452">
    <property type="entry name" value="TPR-like"/>
    <property type="match status" value="1"/>
</dbReference>
<dbReference type="SUPFAM" id="SSF52540">
    <property type="entry name" value="P-loop containing nucleoside triphosphate hydrolases"/>
    <property type="match status" value="1"/>
</dbReference>
<dbReference type="Gene3D" id="1.25.40.10">
    <property type="entry name" value="Tetratricopeptide repeat domain"/>
    <property type="match status" value="1"/>
</dbReference>
<evidence type="ECO:0000313" key="8">
    <source>
        <dbReference type="Proteomes" id="UP001385951"/>
    </source>
</evidence>
<sequence>MRMLRRCVFRSEPRQPGKNVIAPGSFPPQAESLTHALKLSIPTRRINDHNEERQKNTMLEKFAMFSRDFLSGIITDDDGAYVFQMSPTEQEIVKYVGSSYVLGRSGTGKTTTMLYKILGIERAWQELLQQDRELEGSSGKPRQMFVTQSKMLAKNVEGYYDKLVASHGMGRRSNQQHHDLLINLDEETEWRKDLPHRFGLLKDEHFPLFLTFDELCKMLENESDHASKLQSSSNTLSDSDSSQQDSFVSWRRFRSVYWDHFPQNLTKLFEPYLVFGEFMGIIKGSEMTLTSNTGYLDSATYLGLSHRAADTFASSREEIYHLFEVYLRLKKEYGDNDAADRTQKLPRLMTELGIPGQAIDYIYVDETQDNLLIDTLVLRSLCRNSMGLFWAGDTAQTISAGSAFRFKDLKAFLWRIENKLYKSSSLKITKAPVHPKEFQLAINYRSHAGIIDCAQTVIHILTKFWPNAIDILKEEKGDNDGVKPIMFTGWSEHTLPFEQHLFGDRHHQIEFGANQCILVRNEEARVQLRERVGAVGMILTLQESKGLEFNDVLLYNFFNDSGVSLSNWRIVLNIIQDNDAKTTRNLDVCHTVVCRELKFLYVAITRARNNVWIADSSNKGDHMRDVWLSRDQIEICTPNDPIPKLAVSSAQAEWAERGRSLFKNGTYRQAIHCFERAGMQQERNVAYAYSLQQEASLLPPSSDVHDATFVQAAEVFTQCASSTSVTEEAQAYYRLAGRCFTEIGNYQRAGDSFLAAHEYTGSAQAYRKADNFDTAVQVVQEHETDVDPDVAHEIIDVAKLHYFKEHDVEKAVELFDSLEEAVEYTEDFGFDEAQADILVGHMNQPTDAAELHFREGRIFTALDILLESPHDASIFSLCLRYIRAGLWRLISFGVQPSKVIDEAARYFSYTRKVSECYSLTDYDNMQIVMFSAILRDDHPTLHRLAAGFLLDHHDKAASGLCLDYVFAHSVEVLTAASTLEPMSSILRSFLEYVNILSFVAYDTDACTKDWVQQLFGFKTCGEKKTITMYQRTLVYSQVEGLSSSELANESTIPMQDFIPILQRVARERLKTRVQQENELCTLSPVIFPCIVFAIYGECSRTSCALGHTRSQQVFSAPAFNLRLRTVIQQILIYRTAEFLMEYNHQMRQRRFWLKSLYELLNPPHPTLGSLANVDWSTIPEFDKGVLTINYWVQDRLFSLNPFTLVEMSRWLFLSSVLQMSSLGFLLNFRQTQRYLHRVPFVYKRPPFNFISGHHSIIHSVLRSLDGSGNNPFNDGFVFLRHAIVTKLHLDISILCDLLDHLCGLLIVTFHKSFHNTILPRSWMLKLIGMNPIANSNLHLSLSSANDFVGVIHELLADIFSKDHYDRLFFANRKWYYSPSWDVIQIFLSRICRCLCLVGYNIEGDTLRNQILQTVGMLDSHARNPLHVCERYMNALSWDDLWRALRVGDKGIPSRLDELVLVQDLSKELERTIPGIKTISFTGDLEQLTIKLRGDTKCSVMEGRQAFLPVSPVNRTEVLEEPCKATPDPIQHGRKVERTILDSAETDLSCKDDEETANPLSLFVTPEKFAAAKTILRAYRNYVELKRKWAALVLLAAFRRRRVVQHIRLSAINETRRRWKESCQAARPHYVQDSYRLHLVVHLPRALVCLDRLNAYAFDCKAEAKQRLKADNSLLEDVNKALNNSIGMLKQVAKLQADLDPGSDFHHLQDARQFQQKMEAIKKLVFMLPAMNRSEWEFDFNMAMRAVKREGDTLVISKKRLKPCLNTEDLDIAYY</sequence>
<evidence type="ECO:0000256" key="5">
    <source>
        <dbReference type="PROSITE-ProRule" id="PRU00560"/>
    </source>
</evidence>